<reference evidence="3" key="1">
    <citation type="journal article" date="2019" name="Int. J. Syst. Evol. Microbiol.">
        <title>The Global Catalogue of Microorganisms (GCM) 10K type strain sequencing project: providing services to taxonomists for standard genome sequencing and annotation.</title>
        <authorList>
            <consortium name="The Broad Institute Genomics Platform"/>
            <consortium name="The Broad Institute Genome Sequencing Center for Infectious Disease"/>
            <person name="Wu L."/>
            <person name="Ma J."/>
        </authorList>
    </citation>
    <scope>NUCLEOTIDE SEQUENCE [LARGE SCALE GENOMIC DNA]</scope>
    <source>
        <strain evidence="3">CCUG 62793</strain>
    </source>
</reference>
<dbReference type="EMBL" id="JBHUIG010000003">
    <property type="protein sequence ID" value="MFD2317867.1"/>
    <property type="molecule type" value="Genomic_DNA"/>
</dbReference>
<sequence length="273" mass="29748">MAEQIPPFNSQHLEAACRVLADTERGLSGTQIGRLLQDMEVADTSPGMTKWKRLFNALAEVQNKQQRGNHLIMFINRAMKPVNFTRDPGTFAWLRDELNVVLAFSGFCVLADGRVAHADKATTLDAARARAGRLKAALESRAVHAAVLNYCRAELLDENYFHAVFEASKGVAERIRILSGLTSDGADLVNKAFAGQQPLLVLGPLSTESEKSEQRGFANLLIGLFGAVRNPLAHAPKTNWPMSEQDALDILTLVSLIHRKLDGVQKAAAAPSP</sequence>
<dbReference type="NCBIfam" id="TIGR02391">
    <property type="entry name" value="hypoth_ymh"/>
    <property type="match status" value="1"/>
</dbReference>
<proteinExistence type="predicted"/>
<comment type="caution">
    <text evidence="2">The sequence shown here is derived from an EMBL/GenBank/DDBJ whole genome shotgun (WGS) entry which is preliminary data.</text>
</comment>
<evidence type="ECO:0000313" key="3">
    <source>
        <dbReference type="Proteomes" id="UP001597287"/>
    </source>
</evidence>
<feature type="domain" description="Conserved hypothetical protein CHP02391" evidence="1">
    <location>
        <begin position="142"/>
        <end position="261"/>
    </location>
</feature>
<name>A0ABW5EID8_9BURK</name>
<evidence type="ECO:0000313" key="2">
    <source>
        <dbReference type="EMBL" id="MFD2317867.1"/>
    </source>
</evidence>
<dbReference type="Proteomes" id="UP001597287">
    <property type="component" value="Unassembled WGS sequence"/>
</dbReference>
<protein>
    <submittedName>
        <fullName evidence="2">TIGR02391 family protein</fullName>
    </submittedName>
</protein>
<dbReference type="Pfam" id="PF09509">
    <property type="entry name" value="Hypoth_Ymh"/>
    <property type="match status" value="1"/>
</dbReference>
<organism evidence="2 3">
    <name type="scientific">Delftia deserti</name>
    <dbReference type="NCBI Taxonomy" id="1651218"/>
    <lineage>
        <taxon>Bacteria</taxon>
        <taxon>Pseudomonadati</taxon>
        <taxon>Pseudomonadota</taxon>
        <taxon>Betaproteobacteria</taxon>
        <taxon>Burkholderiales</taxon>
        <taxon>Comamonadaceae</taxon>
        <taxon>Delftia</taxon>
    </lineage>
</organism>
<keyword evidence="3" id="KW-1185">Reference proteome</keyword>
<dbReference type="RefSeq" id="WP_380104586.1">
    <property type="nucleotide sequence ID" value="NZ_JBHSIH010000001.1"/>
</dbReference>
<accession>A0ABW5EID8</accession>
<gene>
    <name evidence="2" type="ORF">ACFSPV_04070</name>
</gene>
<dbReference type="InterPro" id="IPR012654">
    <property type="entry name" value="CHP02391"/>
</dbReference>
<evidence type="ECO:0000259" key="1">
    <source>
        <dbReference type="Pfam" id="PF09509"/>
    </source>
</evidence>